<keyword evidence="5" id="KW-0233">DNA recombination</keyword>
<gene>
    <name evidence="6" type="ORF">PSYPI_48695</name>
</gene>
<sequence>TCIVHLIRNSLDYAAWDKRRALAKALKPIYQETNP</sequence>
<feature type="non-terminal residue" evidence="6">
    <location>
        <position position="35"/>
    </location>
</feature>
<dbReference type="Pfam" id="PF00872">
    <property type="entry name" value="Transposase_mut"/>
    <property type="match status" value="1"/>
</dbReference>
<dbReference type="GO" id="GO:0004803">
    <property type="term" value="F:transposase activity"/>
    <property type="evidence" value="ECO:0007669"/>
    <property type="project" value="InterPro"/>
</dbReference>
<evidence type="ECO:0000256" key="4">
    <source>
        <dbReference type="ARBA" id="ARBA00023125"/>
    </source>
</evidence>
<dbReference type="HOGENOM" id="CLU_3361659_0_0_6"/>
<comment type="caution">
    <text evidence="6">The sequence shown here is derived from an EMBL/GenBank/DDBJ whole genome shotgun (WGS) entry which is preliminary data.</text>
</comment>
<dbReference type="BioCyc" id="PSYR629263:G11X0-9027-MONOMER"/>
<evidence type="ECO:0000256" key="2">
    <source>
        <dbReference type="ARBA" id="ARBA00010961"/>
    </source>
</evidence>
<dbReference type="EMBL" id="AEAI01004838">
    <property type="protein sequence ID" value="EGH49871.1"/>
    <property type="molecule type" value="Genomic_DNA"/>
</dbReference>
<dbReference type="GO" id="GO:0003677">
    <property type="term" value="F:DNA binding"/>
    <property type="evidence" value="ECO:0007669"/>
    <property type="project" value="UniProtKB-KW"/>
</dbReference>
<keyword evidence="4" id="KW-0238">DNA-binding</keyword>
<keyword evidence="3" id="KW-0815">Transposition</keyword>
<feature type="non-terminal residue" evidence="6">
    <location>
        <position position="1"/>
    </location>
</feature>
<evidence type="ECO:0000256" key="3">
    <source>
        <dbReference type="ARBA" id="ARBA00022578"/>
    </source>
</evidence>
<name>F3GS18_PSESJ</name>
<dbReference type="Proteomes" id="UP000004986">
    <property type="component" value="Unassembled WGS sequence"/>
</dbReference>
<dbReference type="AlphaFoldDB" id="F3GS18"/>
<evidence type="ECO:0000256" key="5">
    <source>
        <dbReference type="ARBA" id="ARBA00023172"/>
    </source>
</evidence>
<evidence type="ECO:0000256" key="1">
    <source>
        <dbReference type="ARBA" id="ARBA00002190"/>
    </source>
</evidence>
<organism evidence="6 7">
    <name type="scientific">Pseudomonas syringae pv. pisi str. 1704B</name>
    <dbReference type="NCBI Taxonomy" id="629263"/>
    <lineage>
        <taxon>Bacteria</taxon>
        <taxon>Pseudomonadati</taxon>
        <taxon>Pseudomonadota</taxon>
        <taxon>Gammaproteobacteria</taxon>
        <taxon>Pseudomonadales</taxon>
        <taxon>Pseudomonadaceae</taxon>
        <taxon>Pseudomonas</taxon>
        <taxon>Pseudomonas syringae</taxon>
    </lineage>
</organism>
<evidence type="ECO:0000313" key="7">
    <source>
        <dbReference type="Proteomes" id="UP000004986"/>
    </source>
</evidence>
<keyword evidence="7" id="KW-1185">Reference proteome</keyword>
<dbReference type="InterPro" id="IPR001207">
    <property type="entry name" value="Transposase_mutator"/>
</dbReference>
<comment type="similarity">
    <text evidence="2">Belongs to the transposase mutator family.</text>
</comment>
<evidence type="ECO:0000313" key="6">
    <source>
        <dbReference type="EMBL" id="EGH49871.1"/>
    </source>
</evidence>
<accession>F3GS18</accession>
<protein>
    <submittedName>
        <fullName evidence="6">ISPsy18, transposase</fullName>
    </submittedName>
</protein>
<proteinExistence type="inferred from homology"/>
<reference evidence="6 7" key="1">
    <citation type="journal article" date="2011" name="PLoS Pathog.">
        <title>Dynamic evolution of pathogenicity revealed by sequencing and comparative genomics of 19 Pseudomonas syringae isolates.</title>
        <authorList>
            <person name="Baltrus D.A."/>
            <person name="Nishimura M.T."/>
            <person name="Romanchuk A."/>
            <person name="Chang J.H."/>
            <person name="Mukhtar M.S."/>
            <person name="Cherkis K."/>
            <person name="Roach J."/>
            <person name="Grant S.R."/>
            <person name="Jones C.D."/>
            <person name="Dangl J.L."/>
        </authorList>
    </citation>
    <scope>NUCLEOTIDE SEQUENCE [LARGE SCALE GENOMIC DNA]</scope>
    <source>
        <strain evidence="6 7">1704B</strain>
    </source>
</reference>
<dbReference type="GO" id="GO:0006313">
    <property type="term" value="P:DNA transposition"/>
    <property type="evidence" value="ECO:0007669"/>
    <property type="project" value="InterPro"/>
</dbReference>
<comment type="function">
    <text evidence="1">Required for the transposition of the insertion element.</text>
</comment>